<evidence type="ECO:0000313" key="10">
    <source>
        <dbReference type="Proteomes" id="UP001208570"/>
    </source>
</evidence>
<feature type="region of interest" description="Disordered" evidence="6">
    <location>
        <begin position="2327"/>
        <end position="2347"/>
    </location>
</feature>
<feature type="region of interest" description="Disordered" evidence="6">
    <location>
        <begin position="2465"/>
        <end position="2500"/>
    </location>
</feature>
<evidence type="ECO:0000256" key="5">
    <source>
        <dbReference type="ARBA" id="ARBA00023273"/>
    </source>
</evidence>
<feature type="compositionally biased region" description="Pro residues" evidence="6">
    <location>
        <begin position="2933"/>
        <end position="2943"/>
    </location>
</feature>
<dbReference type="GO" id="GO:1904158">
    <property type="term" value="P:axonemal central apparatus assembly"/>
    <property type="evidence" value="ECO:0007669"/>
    <property type="project" value="TreeGrafter"/>
</dbReference>
<evidence type="ECO:0000256" key="4">
    <source>
        <dbReference type="ARBA" id="ARBA00023069"/>
    </source>
</evidence>
<keyword evidence="5" id="KW-0966">Cell projection</keyword>
<evidence type="ECO:0000259" key="8">
    <source>
        <dbReference type="Pfam" id="PF22544"/>
    </source>
</evidence>
<name>A0AAD9N247_9ANNE</name>
<dbReference type="Proteomes" id="UP001208570">
    <property type="component" value="Unassembled WGS sequence"/>
</dbReference>
<feature type="compositionally biased region" description="Basic and acidic residues" evidence="6">
    <location>
        <begin position="1395"/>
        <end position="1456"/>
    </location>
</feature>
<evidence type="ECO:0000256" key="1">
    <source>
        <dbReference type="ARBA" id="ARBA00004138"/>
    </source>
</evidence>
<dbReference type="PANTHER" id="PTHR23053">
    <property type="entry name" value="DLEC1 DELETED IN LUNG AND ESOPHAGEAL CANCER 1"/>
    <property type="match status" value="1"/>
</dbReference>
<feature type="domain" description="HYDIN/VesB/CFA65-like Ig-like" evidence="8">
    <location>
        <begin position="221"/>
        <end position="313"/>
    </location>
</feature>
<gene>
    <name evidence="9" type="ORF">LSH36_270g05105</name>
</gene>
<comment type="caution">
    <text evidence="9">The sequence shown here is derived from an EMBL/GenBank/DDBJ whole genome shotgun (WGS) entry which is preliminary data.</text>
</comment>
<evidence type="ECO:0000256" key="6">
    <source>
        <dbReference type="SAM" id="MobiDB-lite"/>
    </source>
</evidence>
<feature type="domain" description="Hydin adenylate kinase-like" evidence="7">
    <location>
        <begin position="2212"/>
        <end position="2422"/>
    </location>
</feature>
<feature type="region of interest" description="Disordered" evidence="6">
    <location>
        <begin position="1322"/>
        <end position="1468"/>
    </location>
</feature>
<feature type="compositionally biased region" description="Basic and acidic residues" evidence="6">
    <location>
        <begin position="2651"/>
        <end position="2660"/>
    </location>
</feature>
<keyword evidence="3" id="KW-0963">Cytoplasm</keyword>
<dbReference type="InterPro" id="IPR027417">
    <property type="entry name" value="P-loop_NTPase"/>
</dbReference>
<protein>
    <recommendedName>
        <fullName evidence="11">Hydrocephalus-inducing protein homolog</fullName>
    </recommendedName>
</protein>
<dbReference type="PANTHER" id="PTHR23053:SF0">
    <property type="entry name" value="HYDROCEPHALUS-INDUCING PROTEIN HOMOLOG"/>
    <property type="match status" value="1"/>
</dbReference>
<feature type="region of interest" description="Disordered" evidence="6">
    <location>
        <begin position="2840"/>
        <end position="2959"/>
    </location>
</feature>
<dbReference type="Pfam" id="PF22544">
    <property type="entry name" value="HYDIN_VesB_CFA65-like_Ig"/>
    <property type="match status" value="3"/>
</dbReference>
<dbReference type="InterPro" id="IPR033305">
    <property type="entry name" value="Hydin-like"/>
</dbReference>
<dbReference type="Pfam" id="PF17213">
    <property type="entry name" value="Hydin_ADK"/>
    <property type="match status" value="1"/>
</dbReference>
<feature type="region of interest" description="Disordered" evidence="6">
    <location>
        <begin position="3977"/>
        <end position="3996"/>
    </location>
</feature>
<feature type="region of interest" description="Disordered" evidence="6">
    <location>
        <begin position="2520"/>
        <end position="2661"/>
    </location>
</feature>
<evidence type="ECO:0000256" key="2">
    <source>
        <dbReference type="ARBA" id="ARBA00004496"/>
    </source>
</evidence>
<feature type="domain" description="HYDIN/VesB/CFA65-like Ig-like" evidence="8">
    <location>
        <begin position="481"/>
        <end position="580"/>
    </location>
</feature>
<organism evidence="9 10">
    <name type="scientific">Paralvinella palmiformis</name>
    <dbReference type="NCBI Taxonomy" id="53620"/>
    <lineage>
        <taxon>Eukaryota</taxon>
        <taxon>Metazoa</taxon>
        <taxon>Spiralia</taxon>
        <taxon>Lophotrochozoa</taxon>
        <taxon>Annelida</taxon>
        <taxon>Polychaeta</taxon>
        <taxon>Sedentaria</taxon>
        <taxon>Canalipalpata</taxon>
        <taxon>Terebellida</taxon>
        <taxon>Terebelliformia</taxon>
        <taxon>Alvinellidae</taxon>
        <taxon>Paralvinella</taxon>
    </lineage>
</organism>
<feature type="compositionally biased region" description="Basic and acidic residues" evidence="6">
    <location>
        <begin position="2600"/>
        <end position="2644"/>
    </location>
</feature>
<dbReference type="InterPro" id="IPR053879">
    <property type="entry name" value="HYDIN_VesB_CFA65-like_Ig"/>
</dbReference>
<dbReference type="GO" id="GO:0005930">
    <property type="term" value="C:axoneme"/>
    <property type="evidence" value="ECO:0007669"/>
    <property type="project" value="TreeGrafter"/>
</dbReference>
<feature type="compositionally biased region" description="Basic and acidic residues" evidence="6">
    <location>
        <begin position="2118"/>
        <end position="2133"/>
    </location>
</feature>
<feature type="compositionally biased region" description="Polar residues" evidence="6">
    <location>
        <begin position="2689"/>
        <end position="2698"/>
    </location>
</feature>
<comment type="subcellular location">
    <subcellularLocation>
        <location evidence="1">Cell projection</location>
        <location evidence="1">Cilium</location>
    </subcellularLocation>
    <subcellularLocation>
        <location evidence="2">Cytoplasm</location>
    </subcellularLocation>
</comment>
<keyword evidence="4" id="KW-0969">Cilium</keyword>
<feature type="compositionally biased region" description="Basic and acidic residues" evidence="6">
    <location>
        <begin position="2866"/>
        <end position="2893"/>
    </location>
</feature>
<sequence length="5367" mass="599789">MDVQNSSTNGLPCDKIPNKMPIGPFGEILGTTGTLENVSEQAVAKYKSKVVAPRNPKLIKGKENEFKMKPSQYMFQMSLATEKKLANMHTMNVPRKIELLDMSETSHQKASSINIDEPMFQPFPSEMFFQNFVPFETYEIPLTLRNNDQVPRLVKVTQQDSPYFKIISPSNVGHKVGPGLPTTFVLQFTPEDKKDYYHELVCTTERERFVVPVRAIGARGILDFPDDIHFPSAPVKYLSSRTLLVRNVGDRDCKFSLSIEKPFSVNPSNGLIPVNESLQIVVEFHPMTSGDHQSELVLHYDTGEYVYIRLYGAAQDANVRLDKNSIRIENTYISMANDRTVTIHNRSDVIAHYKWTQYATQEEEQLQKIMFSSKLHDEKKTEEDRFLEECLVDPSLRDKMSILSRTFTNRQRQVEGDRLLYNDEVFKIEPVEGDIWPNSTADISIIFKPREPQTYTRTVFCDVTGRQSRLPLRIRGDGIGPSVQFSFDEIDIGNIFVNSQHIYEVVLVNKGDIDAIFSLVPSNTVFGPCFQFNPSEGIVMPDGHQAIQVTFSSAVLGDFCEVFSIQIDGSPENLKLVFKGSVIGPTFHFDLPHLKFGTVSYGFIHTKICTLQNTALVPMTFHLRVPGDGIGESICSTSEYDSNLSESGSTVPPKEFDITPSSGTLQPQSDTQIKIDLCSNTLKKYDLSLVVAIDGVGDEVLILPVSAKCIVPQITVLTPILDYGRCFLRHPYEHHVRLQNDTDLPAKYELVPQQIDQFTSIIYTSPQPKGIIEPHSVMEVPLVITPQGIEELETTCYFSIFGSPDPSMPIHIGCIGEGPVVHIMPMSLDWSQIPVLVDQPKIVRLSNESLIPARFTTNMVRPNSMWRIEPESGEIAPEDQLELTIIACADDCVRFQDKVQINFIDGPSRTIPVTAYGHGTTVVTDPPMSPVLNLGPHFSKGPCKRMFTLTNRGRRHQSLVWSTEGFGFKQLRGKKHGALQPLSPKDMKFKENHPAPEPPRPIFSLTPHRMELNPGQSIDVLLEGQVDEPRLVKERMLCYAIIGRAGGKELIMKVQINCEFISPLLQFSADGLQFRVDKTPDDELSIQMQDLQLTNISSLPLTGLLDLKHPFALLNEEEEEEGEQTVQHKCWQENVHYCQLVNLISSRDVTARLLLFSHHIDVWLQYLEQPVSLDNPNNWYLWDLLGGGHIMLSFARYMEIYLGIGETRTVKIQFDPAYKDDAHIRIAEDVLSVTYKEHPHTDTVALKGEVYFPNVQFEKTIIDFGCILNDTEVTRYVNMTNNSPMDVHYKWSFLLDDEPVIKFNRPSPPPVEEELMKLEELDEEQLQEEQAAEEHDVEEEEAKELDEQEGEKVETGSHGQPSSDTEELHVTVEIEAATATPSALNQHHSVIPTIHRPDSENKSKDDESESPRSQHSHSDAKSQDSRDVDDKDAEGKEPVESHPSDDRAIAPDKETSRPSTPKSLPPINPTLAALLQQSDQPDEELGLEEVFDILPLYGTLKPGETEQMTLTFYGHAHIGSKAKAICEVEGGPTYEIILKGEASLVQYRFDCLDIDYGKIMYDQIGTVEITLVNTGRVGFEFVALGMDPGMVTKPKPGVPVMIPHAGFIEADNQQTLMIKFLPGIPEKFHKSFQIQVAHFEPDTVNLLGEGVFPRISLDLPRSLEDDGQYEALVKDVREQLTTETKKTTGRPISAVSQQGNGHGAVVQDQMPSDLEIQLEVERIVVQEFAQEMYSQLSLPDVLSVHNDSAAMSTTSSKGRRKKTPKPRARLPPYLLNFGHVVLGTVKTHIVRATNTGWFPASFAINTDYLYEHGFNIELDRFKNLPGAPDHETVDFEIIFDPRGANLGLGKVATIVPINIVGGPQVLIQLHANVTMPDMQISTDVLQFDEVKCGECKVITVQLYNHQQVPCEWNSASAEKESAKDKKPFKYDKHVPMHLRRKVRADKPKPRTFEMMPQYSILCPGQRQNVQVKFMPTEEKLYEQRISIRLAQSSQRIILLCRGQGQEPNLEFERSLVEFGPVLPHSAGDEQDIVIKNPCKFPLEVYNLEFDRSYLEEEKILRLMKGYDEYNTILLPPRNPGEKLPQELLDYYEEQMQKLTEQEQARQAAEAAEAAKLNELSETKSEIEKAETESTPKPAPDAPDNLDGNKTEHSDEKTVEESKKESEEEVKEKDNTTTVGDLEITPVSQAIARHLGIDLSPEGKAARNRRGVAIIVHGAPRSGKSSTAVALAKRYEAALLTVNGVVSEAIANGNSPAGRKARQLCSDAAHNIAEEQRALDGEGDIPEKKATSGGLSVEAVAAHTQGTGFSLGQVAAAQSVAHSLVSNRKTSTISDQKSKEKHHGSTIGAKPIIAASSNEMNSQVPSSPPPLMAPVAQRLSISASVAGDEGLVSCVLPDELLIEILAERLMLNDCHRGVVFDSLDTLFSQNYYTTANCILKALNNRKYLYFITLKLDYSMMKEQEKKRQEEQERARAEAEESERCRLEEMSEDEYDALTEEEKSVVDRKRLEIKKERLRREMEERLERERREKEKEEAEAMRIAEEKQSKKKKRGPDSKETNKKAPASKAAETGRATAMKSQDGKKGHDADHGINKSASGVERPDSHGTDRDTSAADDNKKRKDKSKDGKRPISNEDRKGKGEKGSGQDGDEEPQKEQKSEEELLLIQKFRTFEHSVKDIENLVSHWERSTGMQRPSTPSDGAGQDNVDDIHQHPPSGRKTKKGDKHEKVVDKKVDKNKEKDQLLQAPSVDTQVLDGADGQSEAPVMTEEEKKEKRLGEGIGIPNVIIDCATKDNDVTQYELVTRSGKLPSVEEVLDGLGLGPKGPPIPPPAQFAVVPYPVKRHAPPGAESGHYLFVASSADDPNIGKADEKPKEDDGDDEKSTTPDGHKEEHTTPTRGKGKTNSKLTSDTKKDRGRQTSARSRAGRRSSTMTSSPPPGPGPSAPTPVSETDGSATDIALFDPKTPRLTMFRWVIPAEGEVTLRLRFMSDELGQFDQTLNFEIVGTRRRYQLYCRGICAFPTISREPRIIFPHRKKNKKSDEIVHKKYILTSEIFEFGPLLVGKSRDKYKEGKYPENMEQITIKNTSPLEADISFCFLQDSKADTYLLDPATMQLQPDQSQELKIWAYPKAPGTYEDALVCCVKENPEPIIFKLISYGVRPELELDKKTLQFDKVLLHRKDTKTLYLRNSTLLPVAWRLNGLENLGDDFSVSQESGVIEPKSEFALHAYFRAMKPVNTNRKTIRLEVSDVDNIMGLVQTESIQVHAEAYDVALDMSFPKGADGGIDFDVIRVSDKHTQACSLKNKGKYEIAFLFVFEPTDQCPKELCNMFTISQQRGNLLPTDRPTQVSISFQSDKEVTIKEQPILRCQVIEPSLSEDGETIASIPIKLSVRAVFSKYNIYPVNDINFAAMVVGHKKTRLFVLENKGDRFEFKYTITKMQRKEEVKQDDRRSRPEWDMSATLQSTVKPSETDKKRKQPRPDAGGVAQSRLVLGMYNVFPAVGTIFPGGHQQITVECLAENPGRYEEELAIDITGRDPSDHPYGIPYKLIAEACIPGIDVTNIGAIFEEHHICKNLSVWQHSHVVESGGVYGEDENRFVFNNVLVGNKAKARFKISNNNKVPCVVVFSVKQPAAKHSIKNQQDVFEVEPQKTEIAAHGFIYATVTFTPISMQYFTATFEAGVEVAAQSQVKGRNLTFEVVGEGNLPRISILKPIVRNKKGQSLLLFKRNLIGKEQTLPLHLVNDGTLPSKVDIDLIDPDSCFTLTPTGNTQAVNTISNSKRKPHTASVIVNIGESAKFDVTFRPKIPQRSQGSIHLTVVNNQYEDSVVQLVGEGYEDEISLDNIHSVMLPVDPENEEGSMADDDVPAAKNNQIKFGDCFVNEPRTLNFSMTNHSKTDCVRFEWPEHPQLKFSPQAGHIHAGRSKDISVTFNSNTPQTLDNDLINCKVVKITFDKPAQEIADWDDRVKTVKWIDVPVHPTAAPSVDGSQKDKPSTPQPTTLYPIKKKVIETEPEPPHTEISDTVRMFELIVSALADYCKYKCKIDRIHFRDTLVLQTRVYEFQLSNKGQVSMEYSMQLISENVAPISGLRSISVIQEESRPPTAAGLVVPDSRIRPGSGVSSMTSDVPYTPFSVEPETGKILPGKKATVTVKFSPLDVNEFEGKLICSIPNLEDGKEGPVITVLGHSLLPYCHFDLEDSDYLRSARRNPELRGPKGAPPGTTLDPNTRVIEFNTVGMDVRQTRMFSIVNPTNQNYSFQWVNEDEANPKKEPDFRCLVPDGHIKSGKKCEVGFEFCSSSLELTESFWKFVISGQNISVPFLLVGKTTEPSVMLEKSHLNFKSLLIGHEAEEVIHMTNNEGQSFRFDFEESSLYCAGYSAGLVVDPAAGTIPAKSTIPIHIRFVPNSDKEVNFNLVCNVKKKTMPLTLNVKAEGYTMNCIVMCEQTNGGKQELKSDAINQIKFGDVEVNEKSVRNISIVNCGKFNFDYGWELEERPNMADHMVNISPLNGGVMHGERKICQLSFCPTRATNLRACQLLLKISNGPMYVLQVFGNGVLPGLHFAYPSYNFGPCFIHRAGLPVNSTELKITNTDKKEISVDCLYQPTSHLHHDFEAQVIAAGQSVNVNFTFYPREAKKYRELVIFEVNGLSKRSVEFIGLGTEMKVEVADPKQKILKLGALRLGQSIKKIVPVVNKSPAAIEFQLAITPSSHALQEHNVLRLSPTGKIQLEPKGGQTKVEIIFSPKTRIPQFTEEVLLECAGLHQPLFVVQGSCQGIEITLDSDAVPFGAVVKKSSSSRNVIMTNTGDIGAKIRWDIKKFAPDFSISPQEGYISPGMEIPFEIIFHPQEVNSDIRYDNLKCFLEGSRPLKLTLTGTCVDIPPSRDAVHFTTYVRHKETKNVTVQNRTNVSCTIRPIIDGEYWGGADTFSMEPSSSKPYEVSYKPLTMTLDNKKHQGSIFFPFPDGTGQMFMLSGAADAPKATAKIIKEIPCKTLYTELLSVQNWLKKPQRFRVKTEMIKPDKLDSGTTLKGLDYIDVPGNSRRDYKLTYYAHKEGQSQFKIVFINEQTQEYQFFDIMYKSTRPGTISTIELTTPVRQSVPYTITLENPLGYQVTFGVSCTVPEIQMPSQLHVSAQNEGQFNFEYLPLKVGEVQGRLELSCNDLGLYTYDLSLKATPAGPERALYFRTGLGTNQIQVAKFLNFAKQKTDYTCKVDNSDFHVDKTVVAAPGSSSGTEVAMEVNYEPSHIGESRGLLTVASPVGGEYTFPLFGTCIPPKPQGPFNIRAGSTTSITFRNVFPHTTGFTFQVDNPLFHVTKPGENIRAHKDHRVVVGFDGNDSGSKATVMGKLIVSCAKSAGGTTSAQWVYYLKGFTPER</sequence>
<feature type="compositionally biased region" description="Acidic residues" evidence="6">
    <location>
        <begin position="2488"/>
        <end position="2497"/>
    </location>
</feature>
<feature type="compositionally biased region" description="Basic and acidic residues" evidence="6">
    <location>
        <begin position="2146"/>
        <end position="2174"/>
    </location>
</feature>
<proteinExistence type="predicted"/>
<feature type="compositionally biased region" description="Basic and acidic residues" evidence="6">
    <location>
        <begin position="2723"/>
        <end position="2741"/>
    </location>
</feature>
<feature type="compositionally biased region" description="Basic and acidic residues" evidence="6">
    <location>
        <begin position="2580"/>
        <end position="2592"/>
    </location>
</feature>
<feature type="compositionally biased region" description="Low complexity" evidence="6">
    <location>
        <begin position="2104"/>
        <end position="2114"/>
    </location>
</feature>
<feature type="compositionally biased region" description="Basic residues" evidence="6">
    <location>
        <begin position="1757"/>
        <end position="1768"/>
    </location>
</feature>
<feature type="compositionally biased region" description="Polar residues" evidence="6">
    <location>
        <begin position="1379"/>
        <end position="1388"/>
    </location>
</feature>
<dbReference type="Gene3D" id="3.40.50.300">
    <property type="entry name" value="P-loop containing nucleotide triphosphate hydrolases"/>
    <property type="match status" value="1"/>
</dbReference>
<feature type="compositionally biased region" description="Basic and acidic residues" evidence="6">
    <location>
        <begin position="2520"/>
        <end position="2546"/>
    </location>
</feature>
<evidence type="ECO:0000259" key="7">
    <source>
        <dbReference type="Pfam" id="PF17213"/>
    </source>
</evidence>
<feature type="region of interest" description="Disordered" evidence="6">
    <location>
        <begin position="1682"/>
        <end position="1705"/>
    </location>
</feature>
<feature type="compositionally biased region" description="Basic and acidic residues" evidence="6">
    <location>
        <begin position="2465"/>
        <end position="2487"/>
    </location>
</feature>
<keyword evidence="10" id="KW-1185">Reference proteome</keyword>
<dbReference type="SUPFAM" id="SSF52540">
    <property type="entry name" value="P-loop containing nucleoside triphosphate hydrolases"/>
    <property type="match status" value="1"/>
</dbReference>
<evidence type="ECO:0000256" key="3">
    <source>
        <dbReference type="ARBA" id="ARBA00022490"/>
    </source>
</evidence>
<feature type="region of interest" description="Disordered" evidence="6">
    <location>
        <begin position="3439"/>
        <end position="3481"/>
    </location>
</feature>
<feature type="region of interest" description="Disordered" evidence="6">
    <location>
        <begin position="2098"/>
        <end position="2177"/>
    </location>
</feature>
<evidence type="ECO:0000313" key="9">
    <source>
        <dbReference type="EMBL" id="KAK2154357.1"/>
    </source>
</evidence>
<feature type="region of interest" description="Disordered" evidence="6">
    <location>
        <begin position="2683"/>
        <end position="2775"/>
    </location>
</feature>
<feature type="domain" description="HYDIN/VesB/CFA65-like Ig-like" evidence="8">
    <location>
        <begin position="4771"/>
        <end position="4847"/>
    </location>
</feature>
<feature type="compositionally biased region" description="Low complexity" evidence="6">
    <location>
        <begin position="2916"/>
        <end position="2932"/>
    </location>
</feature>
<dbReference type="EMBL" id="JAODUP010000270">
    <property type="protein sequence ID" value="KAK2154357.1"/>
    <property type="molecule type" value="Genomic_DNA"/>
</dbReference>
<feature type="compositionally biased region" description="Acidic residues" evidence="6">
    <location>
        <begin position="1322"/>
        <end position="1349"/>
    </location>
</feature>
<dbReference type="InterPro" id="IPR013783">
    <property type="entry name" value="Ig-like_fold"/>
</dbReference>
<feature type="compositionally biased region" description="Basic and acidic residues" evidence="6">
    <location>
        <begin position="3439"/>
        <end position="3454"/>
    </location>
</feature>
<evidence type="ECO:0008006" key="11">
    <source>
        <dbReference type="Google" id="ProtNLM"/>
    </source>
</evidence>
<dbReference type="InterPro" id="IPR033768">
    <property type="entry name" value="Hydin_ADK"/>
</dbReference>
<accession>A0AAD9N247</accession>
<dbReference type="Gene3D" id="2.60.40.10">
    <property type="entry name" value="Immunoglobulins"/>
    <property type="match status" value="23"/>
</dbReference>
<reference evidence="9" key="1">
    <citation type="journal article" date="2023" name="Mol. Biol. Evol.">
        <title>Third-Generation Sequencing Reveals the Adaptive Role of the Epigenome in Three Deep-Sea Polychaetes.</title>
        <authorList>
            <person name="Perez M."/>
            <person name="Aroh O."/>
            <person name="Sun Y."/>
            <person name="Lan Y."/>
            <person name="Juniper S.K."/>
            <person name="Young C.R."/>
            <person name="Angers B."/>
            <person name="Qian P.Y."/>
        </authorList>
    </citation>
    <scope>NUCLEOTIDE SEQUENCE</scope>
    <source>
        <strain evidence="9">P08H-3</strain>
    </source>
</reference>
<feature type="region of interest" description="Disordered" evidence="6">
    <location>
        <begin position="1749"/>
        <end position="1768"/>
    </location>
</feature>
<dbReference type="GO" id="GO:0003341">
    <property type="term" value="P:cilium movement"/>
    <property type="evidence" value="ECO:0007669"/>
    <property type="project" value="TreeGrafter"/>
</dbReference>